<organism evidence="1 2">
    <name type="scientific">Candidatus Brocadia fulgida</name>
    <dbReference type="NCBI Taxonomy" id="380242"/>
    <lineage>
        <taxon>Bacteria</taxon>
        <taxon>Pseudomonadati</taxon>
        <taxon>Planctomycetota</taxon>
        <taxon>Candidatus Brocadiia</taxon>
        <taxon>Candidatus Brocadiales</taxon>
        <taxon>Candidatus Brocadiaceae</taxon>
        <taxon>Candidatus Brocadia</taxon>
    </lineage>
</organism>
<gene>
    <name evidence="1" type="ORF">BROFUL_02715</name>
</gene>
<dbReference type="AlphaFoldDB" id="A0A0M2URB0"/>
<name>A0A0M2URB0_9BACT</name>
<protein>
    <submittedName>
        <fullName evidence="1">Uncharacterized protein</fullName>
    </submittedName>
</protein>
<comment type="caution">
    <text evidence="1">The sequence shown here is derived from an EMBL/GenBank/DDBJ whole genome shotgun (WGS) entry which is preliminary data.</text>
</comment>
<accession>A0A0M2URB0</accession>
<sequence length="59" mass="6983">SSTRTNRVCPCHLIINLKFIFYEHLEYNLRTAKRKKIDREETLDLVFKDSPLNMDLGVS</sequence>
<evidence type="ECO:0000313" key="2">
    <source>
        <dbReference type="Proteomes" id="UP000034954"/>
    </source>
</evidence>
<feature type="non-terminal residue" evidence="1">
    <location>
        <position position="1"/>
    </location>
</feature>
<keyword evidence="2" id="KW-1185">Reference proteome</keyword>
<proteinExistence type="predicted"/>
<reference evidence="1 2" key="1">
    <citation type="journal article" date="2013" name="BMC Microbiol.">
        <title>Identification of the type II cytochrome c maturation pathway in anammox bacteria by comparative genomics.</title>
        <authorList>
            <person name="Ferousi C."/>
            <person name="Speth D.R."/>
            <person name="Reimann J."/>
            <person name="Op den Camp H.J."/>
            <person name="Allen J.W."/>
            <person name="Keltjens J.T."/>
            <person name="Jetten M.S."/>
        </authorList>
    </citation>
    <scope>NUCLEOTIDE SEQUENCE [LARGE SCALE GENOMIC DNA]</scope>
    <source>
        <strain evidence="1">RU1</strain>
    </source>
</reference>
<dbReference type="Proteomes" id="UP000034954">
    <property type="component" value="Unassembled WGS sequence"/>
</dbReference>
<dbReference type="EMBL" id="LAQJ01000251">
    <property type="protein sequence ID" value="KKO18598.1"/>
    <property type="molecule type" value="Genomic_DNA"/>
</dbReference>
<evidence type="ECO:0000313" key="1">
    <source>
        <dbReference type="EMBL" id="KKO18598.1"/>
    </source>
</evidence>